<name>A0A3L7AAN8_9MICO</name>
<dbReference type="PANTHER" id="PTHR23534">
    <property type="entry name" value="MFS PERMEASE"/>
    <property type="match status" value="1"/>
</dbReference>
<dbReference type="Gene3D" id="1.20.1250.20">
    <property type="entry name" value="MFS general substrate transporter like domains"/>
    <property type="match status" value="2"/>
</dbReference>
<feature type="signal peptide" evidence="6">
    <location>
        <begin position="1"/>
        <end position="27"/>
    </location>
</feature>
<feature type="transmembrane region" description="Helical" evidence="5">
    <location>
        <begin position="344"/>
        <end position="368"/>
    </location>
</feature>
<evidence type="ECO:0000256" key="4">
    <source>
        <dbReference type="ARBA" id="ARBA00023136"/>
    </source>
</evidence>
<dbReference type="RefSeq" id="WP_121647432.1">
    <property type="nucleotide sequence ID" value="NZ_RCUX01000002.1"/>
</dbReference>
<feature type="transmembrane region" description="Helical" evidence="5">
    <location>
        <begin position="308"/>
        <end position="332"/>
    </location>
</feature>
<dbReference type="InterPro" id="IPR011701">
    <property type="entry name" value="MFS"/>
</dbReference>
<keyword evidence="9" id="KW-1185">Reference proteome</keyword>
<feature type="transmembrane region" description="Helical" evidence="5">
    <location>
        <begin position="374"/>
        <end position="391"/>
    </location>
</feature>
<evidence type="ECO:0000256" key="1">
    <source>
        <dbReference type="ARBA" id="ARBA00004651"/>
    </source>
</evidence>
<feature type="transmembrane region" description="Helical" evidence="5">
    <location>
        <begin position="280"/>
        <end position="302"/>
    </location>
</feature>
<feature type="chain" id="PRO_5018184105" evidence="6">
    <location>
        <begin position="28"/>
        <end position="399"/>
    </location>
</feature>
<dbReference type="PANTHER" id="PTHR23534:SF1">
    <property type="entry name" value="MAJOR FACILITATOR SUPERFAMILY PROTEIN"/>
    <property type="match status" value="1"/>
</dbReference>
<keyword evidence="4 5" id="KW-0472">Membrane</keyword>
<evidence type="ECO:0000256" key="5">
    <source>
        <dbReference type="SAM" id="Phobius"/>
    </source>
</evidence>
<dbReference type="SUPFAM" id="SSF103473">
    <property type="entry name" value="MFS general substrate transporter"/>
    <property type="match status" value="1"/>
</dbReference>
<feature type="transmembrane region" description="Helical" evidence="5">
    <location>
        <begin position="223"/>
        <end position="244"/>
    </location>
</feature>
<comment type="caution">
    <text evidence="8">The sequence shown here is derived from an EMBL/GenBank/DDBJ whole genome shotgun (WGS) entry which is preliminary data.</text>
</comment>
<organism evidence="8 9">
    <name type="scientific">Mycetocola tolaasinivorans</name>
    <dbReference type="NCBI Taxonomy" id="76635"/>
    <lineage>
        <taxon>Bacteria</taxon>
        <taxon>Bacillati</taxon>
        <taxon>Actinomycetota</taxon>
        <taxon>Actinomycetes</taxon>
        <taxon>Micrococcales</taxon>
        <taxon>Microbacteriaceae</taxon>
        <taxon>Mycetocola</taxon>
    </lineage>
</organism>
<gene>
    <name evidence="8" type="ORF">D9V32_03095</name>
</gene>
<evidence type="ECO:0000256" key="3">
    <source>
        <dbReference type="ARBA" id="ARBA00022989"/>
    </source>
</evidence>
<feature type="transmembrane region" description="Helical" evidence="5">
    <location>
        <begin position="49"/>
        <end position="68"/>
    </location>
</feature>
<protein>
    <submittedName>
        <fullName evidence="8">MFS transporter</fullName>
    </submittedName>
</protein>
<accession>A0A3L7AAN8</accession>
<evidence type="ECO:0000313" key="9">
    <source>
        <dbReference type="Proteomes" id="UP000272503"/>
    </source>
</evidence>
<feature type="domain" description="Major facilitator superfamily (MFS) profile" evidence="7">
    <location>
        <begin position="215"/>
        <end position="399"/>
    </location>
</feature>
<evidence type="ECO:0000256" key="2">
    <source>
        <dbReference type="ARBA" id="ARBA00022692"/>
    </source>
</evidence>
<reference evidence="8 9" key="1">
    <citation type="submission" date="2018-10" db="EMBL/GenBank/DDBJ databases">
        <authorList>
            <person name="Li J."/>
        </authorList>
    </citation>
    <scope>NUCLEOTIDE SEQUENCE [LARGE SCALE GENOMIC DNA]</scope>
    <source>
        <strain evidence="8 9">IF 016277</strain>
    </source>
</reference>
<dbReference type="PROSITE" id="PS50850">
    <property type="entry name" value="MFS"/>
    <property type="match status" value="1"/>
</dbReference>
<dbReference type="Proteomes" id="UP000272503">
    <property type="component" value="Unassembled WGS sequence"/>
</dbReference>
<feature type="transmembrane region" description="Helical" evidence="5">
    <location>
        <begin position="171"/>
        <end position="189"/>
    </location>
</feature>
<comment type="subcellular location">
    <subcellularLocation>
        <location evidence="1">Cell membrane</location>
        <topology evidence="1">Multi-pass membrane protein</topology>
    </subcellularLocation>
</comment>
<dbReference type="InterPro" id="IPR020846">
    <property type="entry name" value="MFS_dom"/>
</dbReference>
<keyword evidence="2 5" id="KW-0812">Transmembrane</keyword>
<dbReference type="EMBL" id="RCUX01000002">
    <property type="protein sequence ID" value="RLP77449.1"/>
    <property type="molecule type" value="Genomic_DNA"/>
</dbReference>
<feature type="transmembrane region" description="Helical" evidence="5">
    <location>
        <begin position="139"/>
        <end position="159"/>
    </location>
</feature>
<feature type="transmembrane region" description="Helical" evidence="5">
    <location>
        <begin position="106"/>
        <end position="127"/>
    </location>
</feature>
<dbReference type="InterPro" id="IPR036259">
    <property type="entry name" value="MFS_trans_sf"/>
</dbReference>
<feature type="transmembrane region" description="Helical" evidence="5">
    <location>
        <begin position="250"/>
        <end position="268"/>
    </location>
</feature>
<keyword evidence="6" id="KW-0732">Signal</keyword>
<evidence type="ECO:0000313" key="8">
    <source>
        <dbReference type="EMBL" id="RLP77449.1"/>
    </source>
</evidence>
<dbReference type="AlphaFoldDB" id="A0A3L7AAN8"/>
<feature type="transmembrane region" description="Helical" evidence="5">
    <location>
        <begin position="80"/>
        <end position="100"/>
    </location>
</feature>
<evidence type="ECO:0000256" key="6">
    <source>
        <dbReference type="SAM" id="SignalP"/>
    </source>
</evidence>
<keyword evidence="3 5" id="KW-1133">Transmembrane helix</keyword>
<proteinExistence type="predicted"/>
<dbReference type="GO" id="GO:0005886">
    <property type="term" value="C:plasma membrane"/>
    <property type="evidence" value="ECO:0007669"/>
    <property type="project" value="UniProtKB-SubCell"/>
</dbReference>
<dbReference type="GO" id="GO:0022857">
    <property type="term" value="F:transmembrane transporter activity"/>
    <property type="evidence" value="ECO:0007669"/>
    <property type="project" value="InterPro"/>
</dbReference>
<evidence type="ECO:0000259" key="7">
    <source>
        <dbReference type="PROSITE" id="PS50850"/>
    </source>
</evidence>
<sequence length="399" mass="40731">MPRRRPRLAIRARLTALGLAQVFASTAAGVALTVVTPTAFRLSGSGQISGLAQTSMIVGASVLTFPIARLAQKSGRGTALAVAFALAAGGAGGTIGAVSIESWPLFLVALFLVGGGTVGGLATRFAAADIVEKPASVPLAISLILWAGTIGALLGPNLVGQMSAASHLGPYQLLLILYMLAIAASFAGANGKRPHIAFAAKRRVRLSEIPMLLRKHRSATQGLIITLVSHAAMIALMGMAPVHLSHLQTSAGVVGLIMSAHLVAMYVLSPVFGMLARWRGAGVVGVAGLILSGVSAVILALASTNTPWLFPVGLTLLGFAWSMGIVAGSALVSGKIPEPERGVFQGLTDLGMNVSGGVFSVLAGLVMAALSYEALAWTIAAIVLVVLGGFLRPPRTRGF</sequence>
<dbReference type="OrthoDB" id="9776171at2"/>
<dbReference type="Pfam" id="PF07690">
    <property type="entry name" value="MFS_1"/>
    <property type="match status" value="1"/>
</dbReference>